<evidence type="ECO:0000313" key="4">
    <source>
        <dbReference type="Proteomes" id="UP000611554"/>
    </source>
</evidence>
<accession>A0ABQ2QS25</accession>
<dbReference type="PANTHER" id="PTHR30408:SF12">
    <property type="entry name" value="TYPE I RESTRICTION ENZYME MJAVIII SPECIFICITY SUBUNIT"/>
    <property type="match status" value="1"/>
</dbReference>
<protein>
    <recommendedName>
        <fullName evidence="5">Type I restriction modification DNA specificity domain-containing protein</fullName>
    </recommendedName>
</protein>
<organism evidence="3 4">
    <name type="scientific">Streptosporangium pseudovulgare</name>
    <dbReference type="NCBI Taxonomy" id="35765"/>
    <lineage>
        <taxon>Bacteria</taxon>
        <taxon>Bacillati</taxon>
        <taxon>Actinomycetota</taxon>
        <taxon>Actinomycetes</taxon>
        <taxon>Streptosporangiales</taxon>
        <taxon>Streptosporangiaceae</taxon>
        <taxon>Streptosporangium</taxon>
    </lineage>
</organism>
<comment type="caution">
    <text evidence="3">The sequence shown here is derived from an EMBL/GenBank/DDBJ whole genome shotgun (WGS) entry which is preliminary data.</text>
</comment>
<dbReference type="SUPFAM" id="SSF116734">
    <property type="entry name" value="DNA methylase specificity domain"/>
    <property type="match status" value="2"/>
</dbReference>
<dbReference type="InterPro" id="IPR044946">
    <property type="entry name" value="Restrct_endonuc_typeI_TRD_sf"/>
</dbReference>
<proteinExistence type="predicted"/>
<dbReference type="PANTHER" id="PTHR30408">
    <property type="entry name" value="TYPE-1 RESTRICTION ENZYME ECOKI SPECIFICITY PROTEIN"/>
    <property type="match status" value="1"/>
</dbReference>
<keyword evidence="1" id="KW-0680">Restriction system</keyword>
<name>A0ABQ2QS25_9ACTN</name>
<keyword evidence="2" id="KW-0238">DNA-binding</keyword>
<evidence type="ECO:0000313" key="3">
    <source>
        <dbReference type="EMBL" id="GGP91866.1"/>
    </source>
</evidence>
<keyword evidence="4" id="KW-1185">Reference proteome</keyword>
<evidence type="ECO:0000256" key="2">
    <source>
        <dbReference type="ARBA" id="ARBA00023125"/>
    </source>
</evidence>
<reference evidence="4" key="1">
    <citation type="journal article" date="2019" name="Int. J. Syst. Evol. Microbiol.">
        <title>The Global Catalogue of Microorganisms (GCM) 10K type strain sequencing project: providing services to taxonomists for standard genome sequencing and annotation.</title>
        <authorList>
            <consortium name="The Broad Institute Genomics Platform"/>
            <consortium name="The Broad Institute Genome Sequencing Center for Infectious Disease"/>
            <person name="Wu L."/>
            <person name="Ma J."/>
        </authorList>
    </citation>
    <scope>NUCLEOTIDE SEQUENCE [LARGE SCALE GENOMIC DNA]</scope>
    <source>
        <strain evidence="4">JCM 3115</strain>
    </source>
</reference>
<evidence type="ECO:0008006" key="5">
    <source>
        <dbReference type="Google" id="ProtNLM"/>
    </source>
</evidence>
<dbReference type="InterPro" id="IPR052021">
    <property type="entry name" value="Type-I_RS_S_subunit"/>
</dbReference>
<dbReference type="Gene3D" id="3.90.220.20">
    <property type="entry name" value="DNA methylase specificity domains"/>
    <property type="match status" value="2"/>
</dbReference>
<sequence>MIVAPVRAKLAFADGRLDAKYHCSPGVQANEHILLLKEGGAELRPLAGEGGLGYVSPTSRTKRVYAAAGEESIPYLRPYDVFDYLPQAADLLSKAGNADFGRLMPKPGTILQTCSGRNLGPLAYADEYISRFVVSDDMLRLNIENESDRLYALTFLSTPTGQALLTRSKTGNVIDHLSAEDLGAVQVPFIDDAFTVEIVGLMRKAISVREQARIRLDELVADFQEALPPIKRSGKLRDGWTQNASALGSRLDAAYHDPLVSRTREALAAIGGVKVGEVAQTSMPNRYKRYYVESEFGRPILSGRQLLQMRPVNLQYIAARALDFSEYELGVGTLVFGARGRAEERISLPALITEERADWLASHNVMRVRPNEGTSPGWLYLCFASRHVQLQVKASAFGSVVDVVDPYNLNDVILPPLDEESGDAALQCWRDLGAANTLEAEAVNRFEAAILRKVGASI</sequence>
<gene>
    <name evidence="3" type="ORF">GCM10010140_22030</name>
</gene>
<dbReference type="RefSeq" id="WP_189246358.1">
    <property type="nucleotide sequence ID" value="NZ_BMQJ01000004.1"/>
</dbReference>
<evidence type="ECO:0000256" key="1">
    <source>
        <dbReference type="ARBA" id="ARBA00022747"/>
    </source>
</evidence>
<dbReference type="EMBL" id="BMQJ01000004">
    <property type="protein sequence ID" value="GGP91866.1"/>
    <property type="molecule type" value="Genomic_DNA"/>
</dbReference>
<dbReference type="Proteomes" id="UP000611554">
    <property type="component" value="Unassembled WGS sequence"/>
</dbReference>